<feature type="region of interest" description="Disordered" evidence="1">
    <location>
        <begin position="112"/>
        <end position="133"/>
    </location>
</feature>
<dbReference type="EMBL" id="JAFCLK010000012">
    <property type="protein sequence ID" value="MBR1137070.1"/>
    <property type="molecule type" value="Genomic_DNA"/>
</dbReference>
<keyword evidence="3" id="KW-1185">Reference proteome</keyword>
<dbReference type="InterPro" id="IPR023614">
    <property type="entry name" value="Porin_dom_sf"/>
</dbReference>
<feature type="compositionally biased region" description="Polar residues" evidence="1">
    <location>
        <begin position="56"/>
        <end position="70"/>
    </location>
</feature>
<dbReference type="SUPFAM" id="SSF56935">
    <property type="entry name" value="Porins"/>
    <property type="match status" value="1"/>
</dbReference>
<comment type="caution">
    <text evidence="2">The sequence shown here is derived from an EMBL/GenBank/DDBJ whole genome shotgun (WGS) entry which is preliminary data.</text>
</comment>
<feature type="region of interest" description="Disordered" evidence="1">
    <location>
        <begin position="1"/>
        <end position="24"/>
    </location>
</feature>
<sequence>MSTLALSAAAAQAADDRSSQPADGAAVKALMAKIESMEQRINTLQVELKDAKAKKTTSVGQSASQASRNPSGPVALIGAKDAHGSALKASDNAQAASKSVGNAMALAGSKDVKNGGSTTADAAPPSSPASRLAAAFADADPKPKFLPAADLKAPPPPAGKDLFGVAPSPVPGMRIGMYGEIKLGSMQNPAANGQWQNGFDMARLVLLPTYQVNDYITFNAELEWEHGGTAFDNDDKLHGAVEVEQAFFDVKFNDHFTLRSPGIDLIPISFTNLYHEPTLFYSVQRPELANGLIPTTWYAPAAGFYGKIVDGLNYQFQISQSAEDFGDDFAHRGDNGHINSGGYAAGISGSEALALSRAPIGDFRQLSNELAYTLRLSYTPSFLPGFAGSSAIYYSPNVTPRGAYATQPDGTEVPLGKNAMTIFNTEARYRVPNTGLELRAEYAHVNFSNPENLRANNDLDDTNNVGKNMWGYSGEIAYHFRAPNDYDIVPFYRYTRQNFQTSGMLGSDLTNGLNNITGSGDMTFHDVGVAVFPNPSLVYKLNYTKVIDRSPTGAMSDRVLAGVGWLW</sequence>
<evidence type="ECO:0000256" key="1">
    <source>
        <dbReference type="SAM" id="MobiDB-lite"/>
    </source>
</evidence>
<reference evidence="3" key="1">
    <citation type="journal article" date="2021" name="ISME J.">
        <title>Evolutionary origin and ecological implication of a unique nif island in free-living Bradyrhizobium lineages.</title>
        <authorList>
            <person name="Tao J."/>
        </authorList>
    </citation>
    <scope>NUCLEOTIDE SEQUENCE [LARGE SCALE GENOMIC DNA]</scope>
    <source>
        <strain evidence="3">SZCCT0094</strain>
    </source>
</reference>
<dbReference type="Gene3D" id="2.40.160.10">
    <property type="entry name" value="Porin"/>
    <property type="match status" value="1"/>
</dbReference>
<evidence type="ECO:0000313" key="2">
    <source>
        <dbReference type="EMBL" id="MBR1137070.1"/>
    </source>
</evidence>
<feature type="compositionally biased region" description="Low complexity" evidence="1">
    <location>
        <begin position="120"/>
        <end position="133"/>
    </location>
</feature>
<feature type="compositionally biased region" description="Low complexity" evidence="1">
    <location>
        <begin position="1"/>
        <end position="23"/>
    </location>
</feature>
<protein>
    <recommendedName>
        <fullName evidence="4">Porin</fullName>
    </recommendedName>
</protein>
<accession>A0ABS5G6X0</accession>
<feature type="region of interest" description="Disordered" evidence="1">
    <location>
        <begin position="49"/>
        <end position="77"/>
    </location>
</feature>
<name>A0ABS5G6X0_9BRAD</name>
<evidence type="ECO:0000313" key="3">
    <source>
        <dbReference type="Proteomes" id="UP001314635"/>
    </source>
</evidence>
<organism evidence="2 3">
    <name type="scientific">Bradyrhizobium denitrificans</name>
    <dbReference type="NCBI Taxonomy" id="2734912"/>
    <lineage>
        <taxon>Bacteria</taxon>
        <taxon>Pseudomonadati</taxon>
        <taxon>Pseudomonadota</taxon>
        <taxon>Alphaproteobacteria</taxon>
        <taxon>Hyphomicrobiales</taxon>
        <taxon>Nitrobacteraceae</taxon>
        <taxon>Bradyrhizobium</taxon>
    </lineage>
</organism>
<gene>
    <name evidence="2" type="ORF">JQ619_14945</name>
</gene>
<proteinExistence type="predicted"/>
<dbReference type="Proteomes" id="UP001314635">
    <property type="component" value="Unassembled WGS sequence"/>
</dbReference>
<evidence type="ECO:0008006" key="4">
    <source>
        <dbReference type="Google" id="ProtNLM"/>
    </source>
</evidence>